<comment type="subcellular location">
    <subcellularLocation>
        <location evidence="1">Cell membrane</location>
        <topology evidence="1">Multi-pass membrane protein</topology>
    </subcellularLocation>
</comment>
<evidence type="ECO:0000256" key="1">
    <source>
        <dbReference type="ARBA" id="ARBA00004651"/>
    </source>
</evidence>
<sequence>MDLSLKKLTTNITFRERANEKGLFLKRMGTLLQEGYSMKDALIFLSKIEKGPSINWIQSIQEGMLLGNSFHLELEKLGFPTKVCAQIYFASHYGNYGQTIMRCGDQLLKELEHKKKLKSLLTYPLLLILFLLGMLLMMRFLILPHMEELFASFDTTTEIYSNWIVRFIYYSPQIILGSLCLIILGVFGLQNKLKKGTVIEGITFFINQPFLGSYLKDYWTSFFFQEWGELLKNGCSFQEAILIMRKEGASKLLQETGDLLSEQMQLGKSISESLITLPFFHEEAIIVVTHGESLGKLSTEMLVYAAYCENELTNKIEKLMSKIQPVIFAFIALMIISIYASLMLPIFSLMEGI</sequence>
<proteinExistence type="inferred from homology"/>
<comment type="caution">
    <text evidence="9">The sequence shown here is derived from an EMBL/GenBank/DDBJ whole genome shotgun (WGS) entry which is preliminary data.</text>
</comment>
<protein>
    <submittedName>
        <fullName evidence="9">Type II secretion system F family protein</fullName>
    </submittedName>
</protein>
<evidence type="ECO:0000256" key="5">
    <source>
        <dbReference type="ARBA" id="ARBA00022989"/>
    </source>
</evidence>
<evidence type="ECO:0000256" key="2">
    <source>
        <dbReference type="ARBA" id="ARBA00005745"/>
    </source>
</evidence>
<feature type="domain" description="Type II secretion system protein GspF" evidence="8">
    <location>
        <begin position="24"/>
        <end position="144"/>
    </location>
</feature>
<feature type="transmembrane region" description="Helical" evidence="7">
    <location>
        <begin position="120"/>
        <end position="143"/>
    </location>
</feature>
<feature type="transmembrane region" description="Helical" evidence="7">
    <location>
        <begin position="326"/>
        <end position="347"/>
    </location>
</feature>
<reference evidence="9" key="1">
    <citation type="journal article" date="2021" name="PeerJ">
        <title>Extensive microbial diversity within the chicken gut microbiome revealed by metagenomics and culture.</title>
        <authorList>
            <person name="Gilroy R."/>
            <person name="Ravi A."/>
            <person name="Getino M."/>
            <person name="Pursley I."/>
            <person name="Horton D.L."/>
            <person name="Alikhan N.F."/>
            <person name="Baker D."/>
            <person name="Gharbi K."/>
            <person name="Hall N."/>
            <person name="Watson M."/>
            <person name="Adriaenssens E.M."/>
            <person name="Foster-Nyarko E."/>
            <person name="Jarju S."/>
            <person name="Secka A."/>
            <person name="Antonio M."/>
            <person name="Oren A."/>
            <person name="Chaudhuri R.R."/>
            <person name="La Ragione R."/>
            <person name="Hildebrand F."/>
            <person name="Pallen M.J."/>
        </authorList>
    </citation>
    <scope>NUCLEOTIDE SEQUENCE</scope>
    <source>
        <strain evidence="9">CHK169-4300</strain>
    </source>
</reference>
<comment type="similarity">
    <text evidence="2">Belongs to the GSP F family.</text>
</comment>
<dbReference type="EMBL" id="DXAZ01000052">
    <property type="protein sequence ID" value="HIZ70881.1"/>
    <property type="molecule type" value="Genomic_DNA"/>
</dbReference>
<dbReference type="Gene3D" id="1.20.81.30">
    <property type="entry name" value="Type II secretion system (T2SS), domain F"/>
    <property type="match status" value="2"/>
</dbReference>
<dbReference type="PANTHER" id="PTHR30012">
    <property type="entry name" value="GENERAL SECRETION PATHWAY PROTEIN"/>
    <property type="match status" value="1"/>
</dbReference>
<evidence type="ECO:0000256" key="6">
    <source>
        <dbReference type="ARBA" id="ARBA00023136"/>
    </source>
</evidence>
<dbReference type="PRINTS" id="PR00812">
    <property type="entry name" value="BCTERIALGSPF"/>
</dbReference>
<reference evidence="9" key="2">
    <citation type="submission" date="2021-04" db="EMBL/GenBank/DDBJ databases">
        <authorList>
            <person name="Gilroy R."/>
        </authorList>
    </citation>
    <scope>NUCLEOTIDE SEQUENCE</scope>
    <source>
        <strain evidence="9">CHK169-4300</strain>
    </source>
</reference>
<accession>A0A9D2JXG3</accession>
<dbReference type="GO" id="GO:0005886">
    <property type="term" value="C:plasma membrane"/>
    <property type="evidence" value="ECO:0007669"/>
    <property type="project" value="UniProtKB-SubCell"/>
</dbReference>
<evidence type="ECO:0000313" key="9">
    <source>
        <dbReference type="EMBL" id="HIZ70881.1"/>
    </source>
</evidence>
<gene>
    <name evidence="9" type="ORF">H9808_03860</name>
</gene>
<feature type="domain" description="Type II secretion system protein GspF" evidence="8">
    <location>
        <begin position="223"/>
        <end position="345"/>
    </location>
</feature>
<evidence type="ECO:0000313" key="10">
    <source>
        <dbReference type="Proteomes" id="UP000824106"/>
    </source>
</evidence>
<keyword evidence="6 7" id="KW-0472">Membrane</keyword>
<dbReference type="Pfam" id="PF00482">
    <property type="entry name" value="T2SSF"/>
    <property type="match status" value="2"/>
</dbReference>
<evidence type="ECO:0000256" key="4">
    <source>
        <dbReference type="ARBA" id="ARBA00022692"/>
    </source>
</evidence>
<keyword evidence="3" id="KW-1003">Cell membrane</keyword>
<dbReference type="InterPro" id="IPR003004">
    <property type="entry name" value="GspF/PilC"/>
</dbReference>
<keyword evidence="4 7" id="KW-0812">Transmembrane</keyword>
<dbReference type="InterPro" id="IPR018076">
    <property type="entry name" value="T2SS_GspF_dom"/>
</dbReference>
<dbReference type="AlphaFoldDB" id="A0A9D2JXG3"/>
<name>A0A9D2JXG3_9LACT</name>
<dbReference type="Proteomes" id="UP000824106">
    <property type="component" value="Unassembled WGS sequence"/>
</dbReference>
<dbReference type="InterPro" id="IPR047692">
    <property type="entry name" value="T4P_ComGB"/>
</dbReference>
<dbReference type="InterPro" id="IPR042094">
    <property type="entry name" value="T2SS_GspF_sf"/>
</dbReference>
<keyword evidence="5 7" id="KW-1133">Transmembrane helix</keyword>
<dbReference type="PANTHER" id="PTHR30012:SF0">
    <property type="entry name" value="TYPE II SECRETION SYSTEM PROTEIN F-RELATED"/>
    <property type="match status" value="1"/>
</dbReference>
<evidence type="ECO:0000256" key="3">
    <source>
        <dbReference type="ARBA" id="ARBA00022475"/>
    </source>
</evidence>
<feature type="transmembrane region" description="Helical" evidence="7">
    <location>
        <begin position="163"/>
        <end position="187"/>
    </location>
</feature>
<organism evidence="9 10">
    <name type="scientific">Candidatus Atopostipes pullistercoris</name>
    <dbReference type="NCBI Taxonomy" id="2838467"/>
    <lineage>
        <taxon>Bacteria</taxon>
        <taxon>Bacillati</taxon>
        <taxon>Bacillota</taxon>
        <taxon>Bacilli</taxon>
        <taxon>Lactobacillales</taxon>
        <taxon>Carnobacteriaceae</taxon>
        <taxon>Atopostipes</taxon>
    </lineage>
</organism>
<evidence type="ECO:0000256" key="7">
    <source>
        <dbReference type="SAM" id="Phobius"/>
    </source>
</evidence>
<evidence type="ECO:0000259" key="8">
    <source>
        <dbReference type="Pfam" id="PF00482"/>
    </source>
</evidence>
<dbReference type="NCBIfam" id="NF041012">
    <property type="entry name" value="T4P_ComGB"/>
    <property type="match status" value="1"/>
</dbReference>